<dbReference type="AlphaFoldDB" id="A0A4T0X673"/>
<reference evidence="2 3" key="1">
    <citation type="journal article" date="2019" name="Front. Genet.">
        <title>Whole-Genome Sequencing of the Opportunistic Yeast Pathogen Candida inconspicua Uncovers Its Hybrid Origin.</title>
        <authorList>
            <person name="Mixao V."/>
            <person name="Hansen A.P."/>
            <person name="Saus E."/>
            <person name="Boekhout T."/>
            <person name="Lass-Florl C."/>
            <person name="Gabaldon T."/>
        </authorList>
    </citation>
    <scope>NUCLEOTIDE SEQUENCE [LARGE SCALE GENOMIC DNA]</scope>
    <source>
        <strain evidence="2 3">CBS 180</strain>
    </source>
</reference>
<gene>
    <name evidence="2" type="ORF">CANINC_000471</name>
</gene>
<keyword evidence="3" id="KW-1185">Reference proteome</keyword>
<sequence>MSLNVNLKNCFSVISPDCKEISKVHEIVNLPNCLETLEIGRFPSKSTIQSLPSVYTSNLSFKAMVNAKVKKNYLEKTYQQLLKGSALSIEKVDYDVSDVKSISSIHNTSDNSVTSPKISKRLYMYRKLKNTIIDPLLRRKAKNHSKINILPIAISFEGLGIGETISSPIEVSSIDSISDKLPKKISQLAKDSYHRSGSLLNDSNDYQLAVPKTSTTTEKRGLIESVLDTETDIVLIRKDILPDGLRVASTDNIYKFDNDLKASNNSLLVDVSSSSLNLNSTDNESATQGSFDSTAYDFRSRENGFEFSGMYNSSNGDDISETNLNNATTTVPTRTTTRAATIVGSYSAVFIASDMIDSRTSSTSSRVARAATSPVIVVERETRNLETTERPSPSISSSSSSYCSILKSPVHMIKSAIEERR</sequence>
<accession>A0A4T0X673</accession>
<comment type="caution">
    <text evidence="2">The sequence shown here is derived from an EMBL/GenBank/DDBJ whole genome shotgun (WGS) entry which is preliminary data.</text>
</comment>
<dbReference type="OrthoDB" id="10681957at2759"/>
<feature type="compositionally biased region" description="Low complexity" evidence="1">
    <location>
        <begin position="390"/>
        <end position="402"/>
    </location>
</feature>
<feature type="region of interest" description="Disordered" evidence="1">
    <location>
        <begin position="381"/>
        <end position="402"/>
    </location>
</feature>
<evidence type="ECO:0000256" key="1">
    <source>
        <dbReference type="SAM" id="MobiDB-lite"/>
    </source>
</evidence>
<organism evidence="2 3">
    <name type="scientific">Pichia inconspicua</name>
    <dbReference type="NCBI Taxonomy" id="52247"/>
    <lineage>
        <taxon>Eukaryota</taxon>
        <taxon>Fungi</taxon>
        <taxon>Dikarya</taxon>
        <taxon>Ascomycota</taxon>
        <taxon>Saccharomycotina</taxon>
        <taxon>Pichiomycetes</taxon>
        <taxon>Pichiales</taxon>
        <taxon>Pichiaceae</taxon>
        <taxon>Pichia</taxon>
    </lineage>
</organism>
<dbReference type="EMBL" id="SELW01000083">
    <property type="protein sequence ID" value="TID30949.1"/>
    <property type="molecule type" value="Genomic_DNA"/>
</dbReference>
<evidence type="ECO:0000313" key="2">
    <source>
        <dbReference type="EMBL" id="TID30949.1"/>
    </source>
</evidence>
<dbReference type="Proteomes" id="UP000307173">
    <property type="component" value="Unassembled WGS sequence"/>
</dbReference>
<proteinExistence type="predicted"/>
<name>A0A4T0X673_9ASCO</name>
<evidence type="ECO:0000313" key="3">
    <source>
        <dbReference type="Proteomes" id="UP000307173"/>
    </source>
</evidence>
<protein>
    <submittedName>
        <fullName evidence="2">Uncharacterized protein</fullName>
    </submittedName>
</protein>